<evidence type="ECO:0000256" key="4">
    <source>
        <dbReference type="ARBA" id="ARBA00023306"/>
    </source>
</evidence>
<evidence type="ECO:0000256" key="5">
    <source>
        <dbReference type="ARBA" id="ARBA00046874"/>
    </source>
</evidence>
<evidence type="ECO:0000259" key="7">
    <source>
        <dbReference type="Pfam" id="PF03775"/>
    </source>
</evidence>
<dbReference type="GO" id="GO:1901891">
    <property type="term" value="P:regulation of cell septum assembly"/>
    <property type="evidence" value="ECO:0007669"/>
    <property type="project" value="InterPro"/>
</dbReference>
<dbReference type="Proteomes" id="UP001198962">
    <property type="component" value="Unassembled WGS sequence"/>
</dbReference>
<evidence type="ECO:0000256" key="1">
    <source>
        <dbReference type="ARBA" id="ARBA00006291"/>
    </source>
</evidence>
<gene>
    <name evidence="6" type="primary">minC</name>
    <name evidence="9" type="ORF">LKD32_06560</name>
</gene>
<keyword evidence="2 6" id="KW-0132">Cell division</keyword>
<comment type="caution">
    <text evidence="9">The sequence shown here is derived from an EMBL/GenBank/DDBJ whole genome shotgun (WGS) entry which is preliminary data.</text>
</comment>
<comment type="similarity">
    <text evidence="1 6">Belongs to the MinC family.</text>
</comment>
<accession>A0AAE3AMP6</accession>
<dbReference type="GO" id="GO:0000917">
    <property type="term" value="P:division septum assembly"/>
    <property type="evidence" value="ECO:0007669"/>
    <property type="project" value="UniProtKB-KW"/>
</dbReference>
<dbReference type="SUPFAM" id="SSF63848">
    <property type="entry name" value="Cell-division inhibitor MinC, C-terminal domain"/>
    <property type="match status" value="1"/>
</dbReference>
<name>A0AAE3AMP6_9FIRM</name>
<evidence type="ECO:0000256" key="6">
    <source>
        <dbReference type="HAMAP-Rule" id="MF_00267"/>
    </source>
</evidence>
<protein>
    <recommendedName>
        <fullName evidence="6">Probable septum site-determining protein MinC</fullName>
    </recommendedName>
</protein>
<keyword evidence="3 6" id="KW-0717">Septation</keyword>
<dbReference type="RefSeq" id="WP_308451165.1">
    <property type="nucleotide sequence ID" value="NZ_JAJEPU010000015.1"/>
</dbReference>
<dbReference type="InterPro" id="IPR005526">
    <property type="entry name" value="Septum_form_inhib_MinC_C"/>
</dbReference>
<dbReference type="PANTHER" id="PTHR34108">
    <property type="entry name" value="SEPTUM SITE-DETERMINING PROTEIN MINC"/>
    <property type="match status" value="1"/>
</dbReference>
<dbReference type="InterPro" id="IPR013033">
    <property type="entry name" value="MinC"/>
</dbReference>
<keyword evidence="10" id="KW-1185">Reference proteome</keyword>
<evidence type="ECO:0000256" key="2">
    <source>
        <dbReference type="ARBA" id="ARBA00022618"/>
    </source>
</evidence>
<comment type="function">
    <text evidence="6">Cell division inhibitor that blocks the formation of polar Z ring septums. Rapidly oscillates between the poles of the cell to destabilize FtsZ filaments that have formed before they mature into polar Z rings. Prevents FtsZ polymerization.</text>
</comment>
<evidence type="ECO:0000256" key="3">
    <source>
        <dbReference type="ARBA" id="ARBA00023210"/>
    </source>
</evidence>
<organism evidence="9 10">
    <name type="scientific">Brotaphodocola catenula</name>
    <dbReference type="NCBI Taxonomy" id="2885361"/>
    <lineage>
        <taxon>Bacteria</taxon>
        <taxon>Bacillati</taxon>
        <taxon>Bacillota</taxon>
        <taxon>Clostridia</taxon>
        <taxon>Lachnospirales</taxon>
        <taxon>Lachnospiraceae</taxon>
        <taxon>Brotaphodocola</taxon>
    </lineage>
</organism>
<proteinExistence type="inferred from homology"/>
<feature type="domain" description="Septum site-determining protein MinC N-terminal" evidence="8">
    <location>
        <begin position="5"/>
        <end position="76"/>
    </location>
</feature>
<dbReference type="Pfam" id="PF22642">
    <property type="entry name" value="MinC_N_1"/>
    <property type="match status" value="1"/>
</dbReference>
<dbReference type="InterPro" id="IPR055219">
    <property type="entry name" value="MinC_N_1"/>
</dbReference>
<reference evidence="9" key="1">
    <citation type="submission" date="2021-10" db="EMBL/GenBank/DDBJ databases">
        <title>Anaerobic single-cell dispensing facilitates the cultivation of human gut bacteria.</title>
        <authorList>
            <person name="Afrizal A."/>
        </authorList>
    </citation>
    <scope>NUCLEOTIDE SEQUENCE</scope>
    <source>
        <strain evidence="9">CLA-AA-H274</strain>
    </source>
</reference>
<dbReference type="HAMAP" id="MF_00267">
    <property type="entry name" value="MinC"/>
    <property type="match status" value="1"/>
</dbReference>
<dbReference type="Gene3D" id="3.30.160.540">
    <property type="match status" value="1"/>
</dbReference>
<evidence type="ECO:0000313" key="9">
    <source>
        <dbReference type="EMBL" id="MCC2164541.1"/>
    </source>
</evidence>
<comment type="subunit">
    <text evidence="5 6">Interacts with MinD and FtsZ.</text>
</comment>
<sequence>MKNRVVIKSSKAGMVVNLDPDCSFSELERAVAEKFEKSARFWGNIQIALILQGRTLSASEELRIVNAITEHSGVEVLCLLDQDAERMARCEKALNEKLMELSSQTGQFYRGDLNRGESLESEASIVIIGDVRHGARVSAKGNVVVLGQLRGSVCAGVSGNENAMIVAMEMAPLQLKIGEVSCHYGDRGRKIGRGPMLAFVENCSICTKPIKKSGLSLLNLK</sequence>
<dbReference type="PANTHER" id="PTHR34108:SF1">
    <property type="entry name" value="SEPTUM SITE-DETERMINING PROTEIN MINC"/>
    <property type="match status" value="1"/>
</dbReference>
<evidence type="ECO:0000259" key="8">
    <source>
        <dbReference type="Pfam" id="PF22642"/>
    </source>
</evidence>
<evidence type="ECO:0000313" key="10">
    <source>
        <dbReference type="Proteomes" id="UP001198962"/>
    </source>
</evidence>
<dbReference type="InterPro" id="IPR036145">
    <property type="entry name" value="MinC_C_sf"/>
</dbReference>
<dbReference type="Pfam" id="PF03775">
    <property type="entry name" value="MinC_C"/>
    <property type="match status" value="1"/>
</dbReference>
<feature type="domain" description="Septum formation inhibitor MinC C-terminal" evidence="7">
    <location>
        <begin position="109"/>
        <end position="186"/>
    </location>
</feature>
<keyword evidence="4 6" id="KW-0131">Cell cycle</keyword>
<dbReference type="Gene3D" id="2.160.20.70">
    <property type="match status" value="1"/>
</dbReference>
<dbReference type="EMBL" id="JAJEPU010000015">
    <property type="protein sequence ID" value="MCC2164541.1"/>
    <property type="molecule type" value="Genomic_DNA"/>
</dbReference>
<dbReference type="GO" id="GO:0000902">
    <property type="term" value="P:cell morphogenesis"/>
    <property type="evidence" value="ECO:0007669"/>
    <property type="project" value="InterPro"/>
</dbReference>
<dbReference type="AlphaFoldDB" id="A0AAE3AMP6"/>
<dbReference type="InterPro" id="IPR016098">
    <property type="entry name" value="CAP/MinC_C"/>
</dbReference>